<organism evidence="2 3">
    <name type="scientific">Brassica napus</name>
    <name type="common">Rape</name>
    <dbReference type="NCBI Taxonomy" id="3708"/>
    <lineage>
        <taxon>Eukaryota</taxon>
        <taxon>Viridiplantae</taxon>
        <taxon>Streptophyta</taxon>
        <taxon>Embryophyta</taxon>
        <taxon>Tracheophyta</taxon>
        <taxon>Spermatophyta</taxon>
        <taxon>Magnoliopsida</taxon>
        <taxon>eudicotyledons</taxon>
        <taxon>Gunneridae</taxon>
        <taxon>Pentapetalae</taxon>
        <taxon>rosids</taxon>
        <taxon>malvids</taxon>
        <taxon>Brassicales</taxon>
        <taxon>Brassicaceae</taxon>
        <taxon>Brassiceae</taxon>
        <taxon>Brassica</taxon>
    </lineage>
</organism>
<reference evidence="2 3" key="1">
    <citation type="submission" date="2021-05" db="EMBL/GenBank/DDBJ databases">
        <title>Genome Assembly of Synthetic Allotetraploid Brassica napus Reveals Homoeologous Exchanges between Subgenomes.</title>
        <authorList>
            <person name="Davis J.T."/>
        </authorList>
    </citation>
    <scope>NUCLEOTIDE SEQUENCE [LARGE SCALE GENOMIC DNA]</scope>
    <source>
        <strain evidence="3">cv. Da-Ae</strain>
        <tissue evidence="2">Seedling</tissue>
    </source>
</reference>
<feature type="compositionally biased region" description="Polar residues" evidence="1">
    <location>
        <begin position="81"/>
        <end position="90"/>
    </location>
</feature>
<keyword evidence="3" id="KW-1185">Reference proteome</keyword>
<dbReference type="EMBL" id="JAGKQM010000007">
    <property type="protein sequence ID" value="KAH0920384.1"/>
    <property type="molecule type" value="Genomic_DNA"/>
</dbReference>
<gene>
    <name evidence="2" type="ORF">HID58_028044</name>
</gene>
<accession>A0ABQ8CTI7</accession>
<name>A0ABQ8CTI7_BRANA</name>
<evidence type="ECO:0000313" key="2">
    <source>
        <dbReference type="EMBL" id="KAH0920384.1"/>
    </source>
</evidence>
<dbReference type="Proteomes" id="UP000824890">
    <property type="component" value="Unassembled WGS sequence"/>
</dbReference>
<feature type="region of interest" description="Disordered" evidence="1">
    <location>
        <begin position="66"/>
        <end position="90"/>
    </location>
</feature>
<proteinExistence type="predicted"/>
<comment type="caution">
    <text evidence="2">The sequence shown here is derived from an EMBL/GenBank/DDBJ whole genome shotgun (WGS) entry which is preliminary data.</text>
</comment>
<protein>
    <submittedName>
        <fullName evidence="2">Uncharacterized protein</fullName>
    </submittedName>
</protein>
<sequence>MTSPLNSTTIKLKSETKPWELKTTKSDMHPEIETAASAQLTILNMAKQPLIRTSVFEVSLISNSELPAPKPHKVVDETGRKTSSIMKELG</sequence>
<evidence type="ECO:0000256" key="1">
    <source>
        <dbReference type="SAM" id="MobiDB-lite"/>
    </source>
</evidence>
<evidence type="ECO:0000313" key="3">
    <source>
        <dbReference type="Proteomes" id="UP000824890"/>
    </source>
</evidence>